<dbReference type="EMBL" id="CAJVQC010039307">
    <property type="protein sequence ID" value="CAG8768214.1"/>
    <property type="molecule type" value="Genomic_DNA"/>
</dbReference>
<comment type="caution">
    <text evidence="1">The sequence shown here is derived from an EMBL/GenBank/DDBJ whole genome shotgun (WGS) entry which is preliminary data.</text>
</comment>
<keyword evidence="2" id="KW-1185">Reference proteome</keyword>
<name>A0ACA9QX80_9GLOM</name>
<dbReference type="Proteomes" id="UP000789920">
    <property type="component" value="Unassembled WGS sequence"/>
</dbReference>
<evidence type="ECO:0000313" key="2">
    <source>
        <dbReference type="Proteomes" id="UP000789920"/>
    </source>
</evidence>
<feature type="non-terminal residue" evidence="1">
    <location>
        <position position="1"/>
    </location>
</feature>
<organism evidence="1 2">
    <name type="scientific">Racocetra persica</name>
    <dbReference type="NCBI Taxonomy" id="160502"/>
    <lineage>
        <taxon>Eukaryota</taxon>
        <taxon>Fungi</taxon>
        <taxon>Fungi incertae sedis</taxon>
        <taxon>Mucoromycota</taxon>
        <taxon>Glomeromycotina</taxon>
        <taxon>Glomeromycetes</taxon>
        <taxon>Diversisporales</taxon>
        <taxon>Gigasporaceae</taxon>
        <taxon>Racocetra</taxon>
    </lineage>
</organism>
<feature type="non-terminal residue" evidence="1">
    <location>
        <position position="69"/>
    </location>
</feature>
<protein>
    <submittedName>
        <fullName evidence="1">14910_t:CDS:1</fullName>
    </submittedName>
</protein>
<gene>
    <name evidence="1" type="ORF">RPERSI_LOCUS16072</name>
</gene>
<sequence length="69" mass="7762">SFKCCGVSTEIDGSKNNLIFNFKRVLDIKGVKIDIKKEEESNDLVSEDAEESNEPILEDTEESNELVPE</sequence>
<evidence type="ECO:0000313" key="1">
    <source>
        <dbReference type="EMBL" id="CAG8768214.1"/>
    </source>
</evidence>
<reference evidence="1" key="1">
    <citation type="submission" date="2021-06" db="EMBL/GenBank/DDBJ databases">
        <authorList>
            <person name="Kallberg Y."/>
            <person name="Tangrot J."/>
            <person name="Rosling A."/>
        </authorList>
    </citation>
    <scope>NUCLEOTIDE SEQUENCE</scope>
    <source>
        <strain evidence="1">MA461A</strain>
    </source>
</reference>
<accession>A0ACA9QX80</accession>
<proteinExistence type="predicted"/>